<dbReference type="PANTHER" id="PTHR43732">
    <property type="entry name" value="RIBOSE 5-PHOSPHATE ISOMERASE-RELATED"/>
    <property type="match status" value="1"/>
</dbReference>
<dbReference type="OrthoDB" id="1778624at2"/>
<dbReference type="PANTHER" id="PTHR43732:SF1">
    <property type="entry name" value="RIBOSE 5-PHOSPHATE ISOMERASE"/>
    <property type="match status" value="1"/>
</dbReference>
<dbReference type="NCBIfam" id="NF004051">
    <property type="entry name" value="PRK05571.1"/>
    <property type="match status" value="1"/>
</dbReference>
<dbReference type="NCBIfam" id="TIGR01120">
    <property type="entry name" value="rpiB"/>
    <property type="match status" value="1"/>
</dbReference>
<dbReference type="NCBIfam" id="TIGR00689">
    <property type="entry name" value="rpiB_lacA_lacB"/>
    <property type="match status" value="1"/>
</dbReference>
<dbReference type="EMBL" id="AP019308">
    <property type="protein sequence ID" value="BBH24498.1"/>
    <property type="molecule type" value="Genomic_DNA"/>
</dbReference>
<gene>
    <name evidence="3" type="primary">rpiB</name>
    <name evidence="3" type="ORF">Back11_58430</name>
</gene>
<dbReference type="PIRSF" id="PIRSF005384">
    <property type="entry name" value="RpiB_LacA_B"/>
    <property type="match status" value="1"/>
</dbReference>
<sequence>MKLGIGSDHHGYEMKEAIKNLLSDSDVEVEDFGCNGYADADYPDVAFAVADRIRSGELERGILICGTGIGVAIAAGKVPGIRAALCHDTYSAERAQKSNNAQILTMGAKVIGMEAAKKVVNAWLSSSFEGGNSARKIDKIMEQEQKYLGRGGHEEINQSPGCGS</sequence>
<evidence type="ECO:0000256" key="1">
    <source>
        <dbReference type="ARBA" id="ARBA00008754"/>
    </source>
</evidence>
<dbReference type="KEGG" id="pbk:Back11_58430"/>
<proteinExistence type="inferred from homology"/>
<keyword evidence="2 3" id="KW-0413">Isomerase</keyword>
<comment type="similarity">
    <text evidence="1">Belongs to the LacAB/RpiB family.</text>
</comment>
<dbReference type="Gene3D" id="3.40.1400.10">
    <property type="entry name" value="Sugar-phosphate isomerase, RpiB/LacA/LacB"/>
    <property type="match status" value="1"/>
</dbReference>
<protein>
    <submittedName>
        <fullName evidence="3">Ribose-5-phosphate isomerase</fullName>
    </submittedName>
</protein>
<dbReference type="InterPro" id="IPR004785">
    <property type="entry name" value="RpiB"/>
</dbReference>
<dbReference type="InterPro" id="IPR051812">
    <property type="entry name" value="SPI_LacAB/RpiB"/>
</dbReference>
<dbReference type="AlphaFoldDB" id="A0A3G9JK53"/>
<dbReference type="RefSeq" id="WP_125664746.1">
    <property type="nucleotide sequence ID" value="NZ_AP019308.1"/>
</dbReference>
<organism evidence="3 4">
    <name type="scientific">Paenibacillus baekrokdamisoli</name>
    <dbReference type="NCBI Taxonomy" id="1712516"/>
    <lineage>
        <taxon>Bacteria</taxon>
        <taxon>Bacillati</taxon>
        <taxon>Bacillota</taxon>
        <taxon>Bacilli</taxon>
        <taxon>Bacillales</taxon>
        <taxon>Paenibacillaceae</taxon>
        <taxon>Paenibacillus</taxon>
    </lineage>
</organism>
<dbReference type="Proteomes" id="UP000275368">
    <property type="component" value="Chromosome"/>
</dbReference>
<dbReference type="SUPFAM" id="SSF89623">
    <property type="entry name" value="Ribose/Galactose isomerase RpiB/AlsB"/>
    <property type="match status" value="1"/>
</dbReference>
<dbReference type="Pfam" id="PF02502">
    <property type="entry name" value="LacAB_rpiB"/>
    <property type="match status" value="1"/>
</dbReference>
<dbReference type="GO" id="GO:0005975">
    <property type="term" value="P:carbohydrate metabolic process"/>
    <property type="evidence" value="ECO:0007669"/>
    <property type="project" value="InterPro"/>
</dbReference>
<keyword evidence="4" id="KW-1185">Reference proteome</keyword>
<name>A0A3G9JK53_9BACL</name>
<dbReference type="GO" id="GO:0016861">
    <property type="term" value="F:intramolecular oxidoreductase activity, interconverting aldoses and ketoses"/>
    <property type="evidence" value="ECO:0007669"/>
    <property type="project" value="UniProtKB-ARBA"/>
</dbReference>
<reference evidence="3 4" key="1">
    <citation type="submission" date="2018-11" db="EMBL/GenBank/DDBJ databases">
        <title>Complete genome sequence of Paenibacillus baekrokdamisoli strain KCTC 33723.</title>
        <authorList>
            <person name="Kang S.W."/>
            <person name="Lee K.C."/>
            <person name="Kim K.K."/>
            <person name="Kim J.S."/>
            <person name="Kim D.S."/>
            <person name="Ko S.H."/>
            <person name="Yang S.H."/>
            <person name="Lee J.S."/>
        </authorList>
    </citation>
    <scope>NUCLEOTIDE SEQUENCE [LARGE SCALE GENOMIC DNA]</scope>
    <source>
        <strain evidence="3 4">KCTC 33723</strain>
    </source>
</reference>
<dbReference type="InterPro" id="IPR036569">
    <property type="entry name" value="RpiB_LacA_LacB_sf"/>
</dbReference>
<evidence type="ECO:0000313" key="4">
    <source>
        <dbReference type="Proteomes" id="UP000275368"/>
    </source>
</evidence>
<evidence type="ECO:0000313" key="3">
    <source>
        <dbReference type="EMBL" id="BBH24498.1"/>
    </source>
</evidence>
<accession>A0A3G9JK53</accession>
<dbReference type="InterPro" id="IPR003500">
    <property type="entry name" value="RpiB_LacA_LacB"/>
</dbReference>
<evidence type="ECO:0000256" key="2">
    <source>
        <dbReference type="ARBA" id="ARBA00023235"/>
    </source>
</evidence>